<organism evidence="1 2">
    <name type="scientific">Pleurodeles waltl</name>
    <name type="common">Iberian ribbed newt</name>
    <dbReference type="NCBI Taxonomy" id="8319"/>
    <lineage>
        <taxon>Eukaryota</taxon>
        <taxon>Metazoa</taxon>
        <taxon>Chordata</taxon>
        <taxon>Craniata</taxon>
        <taxon>Vertebrata</taxon>
        <taxon>Euteleostomi</taxon>
        <taxon>Amphibia</taxon>
        <taxon>Batrachia</taxon>
        <taxon>Caudata</taxon>
        <taxon>Salamandroidea</taxon>
        <taxon>Salamandridae</taxon>
        <taxon>Pleurodelinae</taxon>
        <taxon>Pleurodeles</taxon>
    </lineage>
</organism>
<protein>
    <submittedName>
        <fullName evidence="1">Uncharacterized protein</fullName>
    </submittedName>
</protein>
<proteinExistence type="predicted"/>
<reference evidence="1" key="1">
    <citation type="journal article" date="2022" name="bioRxiv">
        <title>Sequencing and chromosome-scale assembly of the giantPleurodeles waltlgenome.</title>
        <authorList>
            <person name="Brown T."/>
            <person name="Elewa A."/>
            <person name="Iarovenko S."/>
            <person name="Subramanian E."/>
            <person name="Araus A.J."/>
            <person name="Petzold A."/>
            <person name="Susuki M."/>
            <person name="Suzuki K.-i.T."/>
            <person name="Hayashi T."/>
            <person name="Toyoda A."/>
            <person name="Oliveira C."/>
            <person name="Osipova E."/>
            <person name="Leigh N.D."/>
            <person name="Simon A."/>
            <person name="Yun M.H."/>
        </authorList>
    </citation>
    <scope>NUCLEOTIDE SEQUENCE</scope>
    <source>
        <strain evidence="1">20211129_DDA</strain>
        <tissue evidence="1">Liver</tissue>
    </source>
</reference>
<gene>
    <name evidence="1" type="ORF">NDU88_001599</name>
</gene>
<evidence type="ECO:0000313" key="1">
    <source>
        <dbReference type="EMBL" id="KAJ1135154.1"/>
    </source>
</evidence>
<name>A0AAV7Q7K0_PLEWA</name>
<dbReference type="AlphaFoldDB" id="A0AAV7Q7K0"/>
<accession>A0AAV7Q7K0</accession>
<dbReference type="Proteomes" id="UP001066276">
    <property type="component" value="Chromosome 6"/>
</dbReference>
<comment type="caution">
    <text evidence="1">The sequence shown here is derived from an EMBL/GenBank/DDBJ whole genome shotgun (WGS) entry which is preliminary data.</text>
</comment>
<evidence type="ECO:0000313" key="2">
    <source>
        <dbReference type="Proteomes" id="UP001066276"/>
    </source>
</evidence>
<keyword evidence="2" id="KW-1185">Reference proteome</keyword>
<sequence length="68" mass="7789">MRRFATAHDDVSSAARSQPNRLWPTLSQHLCRWHKRSSKGPPERPQCCSLLRTCNGKLHSLKSPHTNL</sequence>
<dbReference type="EMBL" id="JANPWB010000010">
    <property type="protein sequence ID" value="KAJ1135154.1"/>
    <property type="molecule type" value="Genomic_DNA"/>
</dbReference>